<dbReference type="Proteomes" id="UP000494106">
    <property type="component" value="Unassembled WGS sequence"/>
</dbReference>
<dbReference type="OrthoDB" id="7462733at2759"/>
<organism evidence="2 3">
    <name type="scientific">Arctia plantaginis</name>
    <name type="common">Wood tiger moth</name>
    <name type="synonym">Phalaena plantaginis</name>
    <dbReference type="NCBI Taxonomy" id="874455"/>
    <lineage>
        <taxon>Eukaryota</taxon>
        <taxon>Metazoa</taxon>
        <taxon>Ecdysozoa</taxon>
        <taxon>Arthropoda</taxon>
        <taxon>Hexapoda</taxon>
        <taxon>Insecta</taxon>
        <taxon>Pterygota</taxon>
        <taxon>Neoptera</taxon>
        <taxon>Endopterygota</taxon>
        <taxon>Lepidoptera</taxon>
        <taxon>Glossata</taxon>
        <taxon>Ditrysia</taxon>
        <taxon>Noctuoidea</taxon>
        <taxon>Erebidae</taxon>
        <taxon>Arctiinae</taxon>
        <taxon>Arctia</taxon>
    </lineage>
</organism>
<reference evidence="2 3" key="1">
    <citation type="submission" date="2020-04" db="EMBL/GenBank/DDBJ databases">
        <authorList>
            <person name="Wallbank WR R."/>
            <person name="Pardo Diaz C."/>
            <person name="Kozak K."/>
            <person name="Martin S."/>
            <person name="Jiggins C."/>
            <person name="Moest M."/>
            <person name="Warren A I."/>
            <person name="Byers J.R.P. K."/>
            <person name="Montejo-Kovacevich G."/>
            <person name="Yen C E."/>
        </authorList>
    </citation>
    <scope>NUCLEOTIDE SEQUENCE [LARGE SCALE GENOMIC DNA]</scope>
</reference>
<dbReference type="AlphaFoldDB" id="A0A8S1A7R0"/>
<feature type="chain" id="PRO_5035784198" evidence="1">
    <location>
        <begin position="18"/>
        <end position="384"/>
    </location>
</feature>
<name>A0A8S1A7R0_ARCPL</name>
<keyword evidence="1" id="KW-0732">Signal</keyword>
<evidence type="ECO:0000313" key="2">
    <source>
        <dbReference type="EMBL" id="CAB3241616.1"/>
    </source>
</evidence>
<feature type="signal peptide" evidence="1">
    <location>
        <begin position="1"/>
        <end position="17"/>
    </location>
</feature>
<comment type="caution">
    <text evidence="2">The sequence shown here is derived from an EMBL/GenBank/DDBJ whole genome shotgun (WGS) entry which is preliminary data.</text>
</comment>
<accession>A0A8S1A7R0</accession>
<dbReference type="EMBL" id="CADEBC010000511">
    <property type="protein sequence ID" value="CAB3241616.1"/>
    <property type="molecule type" value="Genomic_DNA"/>
</dbReference>
<evidence type="ECO:0000313" key="3">
    <source>
        <dbReference type="Proteomes" id="UP000494106"/>
    </source>
</evidence>
<sequence>MEVLYIFLAAILCATQAQVIPLTSPCQTQVVTTQPVVATTIIDNSVSNALANALQLLIVSNLIENTMNSPCGFNTLQGTVAPLCDTIPFQAPLYSPAIDVITPDYLSYLPFDPVISPCDIVAPCEPVIDIIPNVIYPEVIPNGYGCGCDIPFVPNFGCGNIPNIGCGCGCNNGYSSLANILPNILPGIGLPNIGCGCNNFGFEVNPFGPLYACDQCGPIVPEVIFPGVVAPQVSYGKPIKVFIKPLALDNLPANDVLGGTATLGTALLGQAPVGVITLGINGTTLGPKIFEDTKLLEIKLGETTLGNRGLAHPQDNVGEQSVIMVVLGSETTLGNGTRLLIGGSLMTVGEPADMKLPVSTIVSGLFRRLNGGGRKTWPLIICKK</sequence>
<protein>
    <submittedName>
        <fullName evidence="2">Uncharacterized protein</fullName>
    </submittedName>
</protein>
<proteinExistence type="predicted"/>
<keyword evidence="3" id="KW-1185">Reference proteome</keyword>
<evidence type="ECO:0000256" key="1">
    <source>
        <dbReference type="SAM" id="SignalP"/>
    </source>
</evidence>
<gene>
    <name evidence="2" type="ORF">APLA_LOCUS8760</name>
</gene>